<dbReference type="Gene3D" id="1.20.5.170">
    <property type="match status" value="1"/>
</dbReference>
<comment type="caution">
    <text evidence="3">The sequence shown here is derived from an EMBL/GenBank/DDBJ whole genome shotgun (WGS) entry which is preliminary data.</text>
</comment>
<evidence type="ECO:0000313" key="4">
    <source>
        <dbReference type="Proteomes" id="UP000276443"/>
    </source>
</evidence>
<keyword evidence="2" id="KW-0472">Membrane</keyword>
<protein>
    <submittedName>
        <fullName evidence="3">Flagellar motility protein MotE (MotC chaperone)</fullName>
    </submittedName>
</protein>
<keyword evidence="4" id="KW-1185">Reference proteome</keyword>
<evidence type="ECO:0000256" key="2">
    <source>
        <dbReference type="SAM" id="Phobius"/>
    </source>
</evidence>
<keyword evidence="3" id="KW-0969">Cilium</keyword>
<reference evidence="3 4" key="1">
    <citation type="submission" date="2018-11" db="EMBL/GenBank/DDBJ databases">
        <title>Genomic Encyclopedia of Type Strains, Phase IV (KMG-IV): sequencing the most valuable type-strain genomes for metagenomic binning, comparative biology and taxonomic classification.</title>
        <authorList>
            <person name="Goeker M."/>
        </authorList>
    </citation>
    <scope>NUCLEOTIDE SEQUENCE [LARGE SCALE GENOMIC DNA]</scope>
    <source>
        <strain evidence="3 4">DSM 18090</strain>
    </source>
</reference>
<dbReference type="AlphaFoldDB" id="A0A3N5BES7"/>
<accession>A0A3N5BES7</accession>
<keyword evidence="3" id="KW-0282">Flagellum</keyword>
<keyword evidence="2" id="KW-0812">Transmembrane</keyword>
<organism evidence="3 4">
    <name type="scientific">Aquisalibacillus elongatus</name>
    <dbReference type="NCBI Taxonomy" id="485577"/>
    <lineage>
        <taxon>Bacteria</taxon>
        <taxon>Bacillati</taxon>
        <taxon>Bacillota</taxon>
        <taxon>Bacilli</taxon>
        <taxon>Bacillales</taxon>
        <taxon>Bacillaceae</taxon>
        <taxon>Aquisalibacillus</taxon>
    </lineage>
</organism>
<dbReference type="Proteomes" id="UP000276443">
    <property type="component" value="Unassembled WGS sequence"/>
</dbReference>
<feature type="transmembrane region" description="Helical" evidence="2">
    <location>
        <begin position="20"/>
        <end position="45"/>
    </location>
</feature>
<feature type="coiled-coil region" evidence="1">
    <location>
        <begin position="78"/>
        <end position="133"/>
    </location>
</feature>
<evidence type="ECO:0000256" key="1">
    <source>
        <dbReference type="SAM" id="Coils"/>
    </source>
</evidence>
<dbReference type="RefSeq" id="WP_170158458.1">
    <property type="nucleotide sequence ID" value="NZ_RKRF01000007.1"/>
</dbReference>
<proteinExistence type="predicted"/>
<keyword evidence="3" id="KW-0966">Cell projection</keyword>
<dbReference type="SUPFAM" id="SSF158791">
    <property type="entry name" value="MgtE N-terminal domain-like"/>
    <property type="match status" value="1"/>
</dbReference>
<evidence type="ECO:0000313" key="3">
    <source>
        <dbReference type="EMBL" id="RPF55993.1"/>
    </source>
</evidence>
<name>A0A3N5BES7_9BACI</name>
<gene>
    <name evidence="3" type="ORF">EDC24_0880</name>
</gene>
<dbReference type="EMBL" id="RKRF01000007">
    <property type="protein sequence ID" value="RPF55993.1"/>
    <property type="molecule type" value="Genomic_DNA"/>
</dbReference>
<sequence length="194" mass="21683">MGDGMANINQETNKPNKLQWIFFTVIVPIIFAVTLAMVIATVMGVNPFQKAAEIGNQVPIVSSFIDEDSEEGESQEQEVDQEALLKDQEAEISSLESELSKKDETISDLEDEIDRLQSQMEQQQESNHEESLTKLTKSYSEMAPEAASDIIIEMERELALDLLINLPDDVRGNILSQMDSDTAAVFSNALMNRR</sequence>
<keyword evidence="1" id="KW-0175">Coiled coil</keyword>
<keyword evidence="2" id="KW-1133">Transmembrane helix</keyword>